<evidence type="ECO:0000313" key="2">
    <source>
        <dbReference type="Proteomes" id="UP001595711"/>
    </source>
</evidence>
<dbReference type="Proteomes" id="UP001595711">
    <property type="component" value="Unassembled WGS sequence"/>
</dbReference>
<protein>
    <submittedName>
        <fullName evidence="1">Uncharacterized protein</fullName>
    </submittedName>
</protein>
<sequence>MPKRIFQSLPDFGFTNTQLEILRQRLSVPQFVYVSGPAGGGKTTAALMLAWAYFQTANRPFRTDGQDMTTAQILEAAKGHNAAILFNDLAAPQDYMKAGYCLDCRMVSIGIAFDGPAIARQAHAYLLAWLPALGARDDVTILAVEQDDEADIERYRIDMLTS</sequence>
<comment type="caution">
    <text evidence="1">The sequence shown here is derived from an EMBL/GenBank/DDBJ whole genome shotgun (WGS) entry which is preliminary data.</text>
</comment>
<proteinExistence type="predicted"/>
<dbReference type="EMBL" id="JBHRYJ010000002">
    <property type="protein sequence ID" value="MFC3676433.1"/>
    <property type="molecule type" value="Genomic_DNA"/>
</dbReference>
<accession>A0ABV7VHF6</accession>
<reference evidence="2" key="1">
    <citation type="journal article" date="2019" name="Int. J. Syst. Evol. Microbiol.">
        <title>The Global Catalogue of Microorganisms (GCM) 10K type strain sequencing project: providing services to taxonomists for standard genome sequencing and annotation.</title>
        <authorList>
            <consortium name="The Broad Institute Genomics Platform"/>
            <consortium name="The Broad Institute Genome Sequencing Center for Infectious Disease"/>
            <person name="Wu L."/>
            <person name="Ma J."/>
        </authorList>
    </citation>
    <scope>NUCLEOTIDE SEQUENCE [LARGE SCALE GENOMIC DNA]</scope>
    <source>
        <strain evidence="2">KCTC 42182</strain>
    </source>
</reference>
<evidence type="ECO:0000313" key="1">
    <source>
        <dbReference type="EMBL" id="MFC3676433.1"/>
    </source>
</evidence>
<dbReference type="RefSeq" id="WP_379727040.1">
    <property type="nucleotide sequence ID" value="NZ_JBHRYJ010000002.1"/>
</dbReference>
<organism evidence="1 2">
    <name type="scientific">Ferrovibrio xuzhouensis</name>
    <dbReference type="NCBI Taxonomy" id="1576914"/>
    <lineage>
        <taxon>Bacteria</taxon>
        <taxon>Pseudomonadati</taxon>
        <taxon>Pseudomonadota</taxon>
        <taxon>Alphaproteobacteria</taxon>
        <taxon>Rhodospirillales</taxon>
        <taxon>Rhodospirillaceae</taxon>
        <taxon>Ferrovibrio</taxon>
    </lineage>
</organism>
<name>A0ABV7VHF6_9PROT</name>
<dbReference type="SUPFAM" id="SSF52540">
    <property type="entry name" value="P-loop containing nucleoside triphosphate hydrolases"/>
    <property type="match status" value="1"/>
</dbReference>
<dbReference type="InterPro" id="IPR027417">
    <property type="entry name" value="P-loop_NTPase"/>
</dbReference>
<keyword evidence="2" id="KW-1185">Reference proteome</keyword>
<gene>
    <name evidence="1" type="ORF">ACFOOQ_12825</name>
</gene>